<accession>A0A1F4S2I2</accession>
<dbReference type="Pfam" id="PF17761">
    <property type="entry name" value="DUF1016_N"/>
    <property type="match status" value="1"/>
</dbReference>
<reference evidence="3 4" key="1">
    <citation type="journal article" date="2016" name="Nat. Commun.">
        <title>Thousands of microbial genomes shed light on interconnected biogeochemical processes in an aquifer system.</title>
        <authorList>
            <person name="Anantharaman K."/>
            <person name="Brown C.T."/>
            <person name="Hug L.A."/>
            <person name="Sharon I."/>
            <person name="Castelle C.J."/>
            <person name="Probst A.J."/>
            <person name="Thomas B.C."/>
            <person name="Singh A."/>
            <person name="Wilkins M.J."/>
            <person name="Karaoz U."/>
            <person name="Brodie E.L."/>
            <person name="Williams K.H."/>
            <person name="Hubbard S.S."/>
            <person name="Banfield J.F."/>
        </authorList>
    </citation>
    <scope>NUCLEOTIDE SEQUENCE [LARGE SCALE GENOMIC DNA]</scope>
</reference>
<evidence type="ECO:0008006" key="5">
    <source>
        <dbReference type="Google" id="ProtNLM"/>
    </source>
</evidence>
<dbReference type="Gene3D" id="3.40.1350.10">
    <property type="match status" value="1"/>
</dbReference>
<feature type="domain" description="YhcG N-terminal" evidence="2">
    <location>
        <begin position="23"/>
        <end position="156"/>
    </location>
</feature>
<dbReference type="PANTHER" id="PTHR30547:SF5">
    <property type="entry name" value="NUCLEASE YHCG-RELATED"/>
    <property type="match status" value="1"/>
</dbReference>
<dbReference type="GO" id="GO:0003676">
    <property type="term" value="F:nucleic acid binding"/>
    <property type="evidence" value="ECO:0007669"/>
    <property type="project" value="InterPro"/>
</dbReference>
<evidence type="ECO:0000313" key="4">
    <source>
        <dbReference type="Proteomes" id="UP000177905"/>
    </source>
</evidence>
<comment type="caution">
    <text evidence="3">The sequence shown here is derived from an EMBL/GenBank/DDBJ whole genome shotgun (WGS) entry which is preliminary data.</text>
</comment>
<dbReference type="AlphaFoldDB" id="A0A1F4S2I2"/>
<dbReference type="InterPro" id="IPR009362">
    <property type="entry name" value="YhcG_C"/>
</dbReference>
<evidence type="ECO:0000313" key="3">
    <source>
        <dbReference type="EMBL" id="OGC14641.1"/>
    </source>
</evidence>
<dbReference type="InterPro" id="IPR011856">
    <property type="entry name" value="tRNA_endonuc-like_dom_sf"/>
</dbReference>
<organism evidence="3 4">
    <name type="scientific">candidate division WOR-1 bacterium RIFOXYB2_FULL_36_35</name>
    <dbReference type="NCBI Taxonomy" id="1802578"/>
    <lineage>
        <taxon>Bacteria</taxon>
        <taxon>Bacillati</taxon>
        <taxon>Saganbacteria</taxon>
    </lineage>
</organism>
<dbReference type="EMBL" id="MEUA01000033">
    <property type="protein sequence ID" value="OGC14641.1"/>
    <property type="molecule type" value="Genomic_DNA"/>
</dbReference>
<dbReference type="InterPro" id="IPR053148">
    <property type="entry name" value="PD-DEXK-like_domain"/>
</dbReference>
<proteinExistence type="predicted"/>
<evidence type="ECO:0000259" key="2">
    <source>
        <dbReference type="Pfam" id="PF17761"/>
    </source>
</evidence>
<name>A0A1F4S2I2_UNCSA</name>
<dbReference type="InterPro" id="IPR041527">
    <property type="entry name" value="YhcG_N"/>
</dbReference>
<dbReference type="Pfam" id="PF06250">
    <property type="entry name" value="YhcG_C"/>
    <property type="match status" value="1"/>
</dbReference>
<gene>
    <name evidence="3" type="ORF">A2290_01165</name>
</gene>
<feature type="domain" description="YhcG PDDEXK nuclease" evidence="1">
    <location>
        <begin position="181"/>
        <end position="329"/>
    </location>
</feature>
<dbReference type="Proteomes" id="UP000177905">
    <property type="component" value="Unassembled WGS sequence"/>
</dbReference>
<dbReference type="PANTHER" id="PTHR30547">
    <property type="entry name" value="UNCHARACTERIZED PROTEIN YHCG-RELATED"/>
    <property type="match status" value="1"/>
</dbReference>
<evidence type="ECO:0000259" key="1">
    <source>
        <dbReference type="Pfam" id="PF06250"/>
    </source>
</evidence>
<sequence length="349" mass="40800">MKKRLLITKKIKEKPYKTLLNSIDSLLKRARSHVFRQINTFLVKTYWEIGEHIVTYEQKTNEKADYGSQLLDKISYDLRKNHGKGFSRSNVFNFRRFYLAYPKIQSMPGFLSWTHIVSLISVSDVLARSFYEKECIIQKWSTRELDRQINSMLFERLALSKDKKGVLKLAQKGQEIEKAEDIVKDPYVLEFLGLPQDYKFSEKELEEKIIDNMQNFLLELGQGFSFVARQFRISLANKHFYVDLVFYHRILKCFVLIDLKVGNVTHQDIGQMNLYLNYFNKEEMAKDDNEPIGIVLGAEKDHVLVEFALGGISNKLFASKYKLSLPNKQLLERAVKQMVSQEINISKKG</sequence>
<protein>
    <recommendedName>
        <fullName evidence="5">Cytoplasmic protein</fullName>
    </recommendedName>
</protein>